<evidence type="ECO:0000313" key="4">
    <source>
        <dbReference type="Proteomes" id="UP000011087"/>
    </source>
</evidence>
<accession>L1JLW8</accession>
<dbReference type="Proteomes" id="UP000011087">
    <property type="component" value="Unassembled WGS sequence"/>
</dbReference>
<dbReference type="GeneID" id="17305865"/>
<dbReference type="OrthoDB" id="10586830at2759"/>
<reference evidence="2 4" key="1">
    <citation type="journal article" date="2012" name="Nature">
        <title>Algal genomes reveal evolutionary mosaicism and the fate of nucleomorphs.</title>
        <authorList>
            <consortium name="DOE Joint Genome Institute"/>
            <person name="Curtis B.A."/>
            <person name="Tanifuji G."/>
            <person name="Burki F."/>
            <person name="Gruber A."/>
            <person name="Irimia M."/>
            <person name="Maruyama S."/>
            <person name="Arias M.C."/>
            <person name="Ball S.G."/>
            <person name="Gile G.H."/>
            <person name="Hirakawa Y."/>
            <person name="Hopkins J.F."/>
            <person name="Kuo A."/>
            <person name="Rensing S.A."/>
            <person name="Schmutz J."/>
            <person name="Symeonidi A."/>
            <person name="Elias M."/>
            <person name="Eveleigh R.J."/>
            <person name="Herman E.K."/>
            <person name="Klute M.J."/>
            <person name="Nakayama T."/>
            <person name="Obornik M."/>
            <person name="Reyes-Prieto A."/>
            <person name="Armbrust E.V."/>
            <person name="Aves S.J."/>
            <person name="Beiko R.G."/>
            <person name="Coutinho P."/>
            <person name="Dacks J.B."/>
            <person name="Durnford D.G."/>
            <person name="Fast N.M."/>
            <person name="Green B.R."/>
            <person name="Grisdale C.J."/>
            <person name="Hempel F."/>
            <person name="Henrissat B."/>
            <person name="Hoppner M.P."/>
            <person name="Ishida K."/>
            <person name="Kim E."/>
            <person name="Koreny L."/>
            <person name="Kroth P.G."/>
            <person name="Liu Y."/>
            <person name="Malik S.B."/>
            <person name="Maier U.G."/>
            <person name="McRose D."/>
            <person name="Mock T."/>
            <person name="Neilson J.A."/>
            <person name="Onodera N.T."/>
            <person name="Poole A.M."/>
            <person name="Pritham E.J."/>
            <person name="Richards T.A."/>
            <person name="Rocap G."/>
            <person name="Roy S.W."/>
            <person name="Sarai C."/>
            <person name="Schaack S."/>
            <person name="Shirato S."/>
            <person name="Slamovits C.H."/>
            <person name="Spencer D.F."/>
            <person name="Suzuki S."/>
            <person name="Worden A.Z."/>
            <person name="Zauner S."/>
            <person name="Barry K."/>
            <person name="Bell C."/>
            <person name="Bharti A.K."/>
            <person name="Crow J.A."/>
            <person name="Grimwood J."/>
            <person name="Kramer R."/>
            <person name="Lindquist E."/>
            <person name="Lucas S."/>
            <person name="Salamov A."/>
            <person name="McFadden G.I."/>
            <person name="Lane C.E."/>
            <person name="Keeling P.J."/>
            <person name="Gray M.W."/>
            <person name="Grigoriev I.V."/>
            <person name="Archibald J.M."/>
        </authorList>
    </citation>
    <scope>NUCLEOTIDE SEQUENCE</scope>
    <source>
        <strain evidence="2 4">CCMP2712</strain>
    </source>
</reference>
<name>L1JLW8_GUITC</name>
<dbReference type="RefSeq" id="XP_005836174.1">
    <property type="nucleotide sequence ID" value="XM_005836117.1"/>
</dbReference>
<sequence length="142" mass="15565">MNLHLQVADALAKADGLAEKGLQPVPENLLKEAQQAAEEQRSMPSLGVKKVRKDALPANLEKMFEQAEAEQKVEKITKEGDKAEEKQEAAVEEKKRELKRQAAKKQAASKKSKAEAEKKASLKLLKQVANDAKVVKKGPASK</sequence>
<feature type="region of interest" description="Disordered" evidence="1">
    <location>
        <begin position="67"/>
        <end position="119"/>
    </location>
</feature>
<evidence type="ECO:0000313" key="2">
    <source>
        <dbReference type="EMBL" id="EKX49194.1"/>
    </source>
</evidence>
<proteinExistence type="predicted"/>
<evidence type="ECO:0000256" key="1">
    <source>
        <dbReference type="SAM" id="MobiDB-lite"/>
    </source>
</evidence>
<dbReference type="EnsemblProtists" id="EKX49194">
    <property type="protein sequence ID" value="EKX49194"/>
    <property type="gene ID" value="GUITHDRAFT_151639"/>
</dbReference>
<protein>
    <submittedName>
        <fullName evidence="2 3">Uncharacterized protein</fullName>
    </submittedName>
</protein>
<feature type="compositionally biased region" description="Basic and acidic residues" evidence="1">
    <location>
        <begin position="67"/>
        <end position="100"/>
    </location>
</feature>
<reference evidence="3" key="3">
    <citation type="submission" date="2015-06" db="UniProtKB">
        <authorList>
            <consortium name="EnsemblProtists"/>
        </authorList>
    </citation>
    <scope>IDENTIFICATION</scope>
</reference>
<reference evidence="4" key="2">
    <citation type="submission" date="2012-11" db="EMBL/GenBank/DDBJ databases">
        <authorList>
            <person name="Kuo A."/>
            <person name="Curtis B.A."/>
            <person name="Tanifuji G."/>
            <person name="Burki F."/>
            <person name="Gruber A."/>
            <person name="Irimia M."/>
            <person name="Maruyama S."/>
            <person name="Arias M.C."/>
            <person name="Ball S.G."/>
            <person name="Gile G.H."/>
            <person name="Hirakawa Y."/>
            <person name="Hopkins J.F."/>
            <person name="Rensing S.A."/>
            <person name="Schmutz J."/>
            <person name="Symeonidi A."/>
            <person name="Elias M."/>
            <person name="Eveleigh R.J."/>
            <person name="Herman E.K."/>
            <person name="Klute M.J."/>
            <person name="Nakayama T."/>
            <person name="Obornik M."/>
            <person name="Reyes-Prieto A."/>
            <person name="Armbrust E.V."/>
            <person name="Aves S.J."/>
            <person name="Beiko R.G."/>
            <person name="Coutinho P."/>
            <person name="Dacks J.B."/>
            <person name="Durnford D.G."/>
            <person name="Fast N.M."/>
            <person name="Green B.R."/>
            <person name="Grisdale C."/>
            <person name="Hempe F."/>
            <person name="Henrissat B."/>
            <person name="Hoppner M.P."/>
            <person name="Ishida K.-I."/>
            <person name="Kim E."/>
            <person name="Koreny L."/>
            <person name="Kroth P.G."/>
            <person name="Liu Y."/>
            <person name="Malik S.-B."/>
            <person name="Maier U.G."/>
            <person name="McRose D."/>
            <person name="Mock T."/>
            <person name="Neilson J.A."/>
            <person name="Onodera N.T."/>
            <person name="Poole A.M."/>
            <person name="Pritham E.J."/>
            <person name="Richards T.A."/>
            <person name="Rocap G."/>
            <person name="Roy S.W."/>
            <person name="Sarai C."/>
            <person name="Schaack S."/>
            <person name="Shirato S."/>
            <person name="Slamovits C.H."/>
            <person name="Spencer D.F."/>
            <person name="Suzuki S."/>
            <person name="Worden A.Z."/>
            <person name="Zauner S."/>
            <person name="Barry K."/>
            <person name="Bell C."/>
            <person name="Bharti A.K."/>
            <person name="Crow J.A."/>
            <person name="Grimwood J."/>
            <person name="Kramer R."/>
            <person name="Lindquist E."/>
            <person name="Lucas S."/>
            <person name="Salamov A."/>
            <person name="McFadden G.I."/>
            <person name="Lane C.E."/>
            <person name="Keeling P.J."/>
            <person name="Gray M.W."/>
            <person name="Grigoriev I.V."/>
            <person name="Archibald J.M."/>
        </authorList>
    </citation>
    <scope>NUCLEOTIDE SEQUENCE</scope>
    <source>
        <strain evidence="4">CCMP2712</strain>
    </source>
</reference>
<dbReference type="PaxDb" id="55529-EKX49194"/>
<dbReference type="EMBL" id="JH992983">
    <property type="protein sequence ID" value="EKX49194.1"/>
    <property type="molecule type" value="Genomic_DNA"/>
</dbReference>
<dbReference type="HOGENOM" id="CLU_1819511_0_0_1"/>
<organism evidence="2">
    <name type="scientific">Guillardia theta (strain CCMP2712)</name>
    <name type="common">Cryptophyte</name>
    <dbReference type="NCBI Taxonomy" id="905079"/>
    <lineage>
        <taxon>Eukaryota</taxon>
        <taxon>Cryptophyceae</taxon>
        <taxon>Pyrenomonadales</taxon>
        <taxon>Geminigeraceae</taxon>
        <taxon>Guillardia</taxon>
    </lineage>
</organism>
<dbReference type="AlphaFoldDB" id="L1JLW8"/>
<evidence type="ECO:0000313" key="3">
    <source>
        <dbReference type="EnsemblProtists" id="EKX49194"/>
    </source>
</evidence>
<dbReference type="KEGG" id="gtt:GUITHDRAFT_151639"/>
<gene>
    <name evidence="2" type="ORF">GUITHDRAFT_151639</name>
</gene>
<keyword evidence="4" id="KW-1185">Reference proteome</keyword>
<feature type="compositionally biased region" description="Basic residues" evidence="1">
    <location>
        <begin position="101"/>
        <end position="111"/>
    </location>
</feature>